<feature type="domain" description="N-end aminoacyl transferase N-terminal" evidence="5">
    <location>
        <begin position="16"/>
        <end position="86"/>
    </location>
</feature>
<evidence type="ECO:0000313" key="7">
    <source>
        <dbReference type="EMBL" id="MBM7036844.1"/>
    </source>
</evidence>
<evidence type="ECO:0000259" key="5">
    <source>
        <dbReference type="Pfam" id="PF04376"/>
    </source>
</evidence>
<evidence type="ECO:0000256" key="3">
    <source>
        <dbReference type="ARBA" id="ARBA00023315"/>
    </source>
</evidence>
<dbReference type="InterPro" id="IPR030700">
    <property type="entry name" value="N-end_Aminoacyl_Trfase"/>
</dbReference>
<dbReference type="SUPFAM" id="SSF55729">
    <property type="entry name" value="Acyl-CoA N-acyltransferases (Nat)"/>
    <property type="match status" value="1"/>
</dbReference>
<dbReference type="InterPro" id="IPR016181">
    <property type="entry name" value="Acyl_CoA_acyltransferase"/>
</dbReference>
<dbReference type="EMBL" id="JAFEUM010000003">
    <property type="protein sequence ID" value="MBM7036844.1"/>
    <property type="molecule type" value="Genomic_DNA"/>
</dbReference>
<accession>A0ABS2HIK2</accession>
<comment type="catalytic activity">
    <reaction evidence="4">
        <text>N-terminal L-aspartyl-[protein] + L-leucyl-tRNA(Leu) = N-terminal L-leucyl-L-aspartyl-[protein] + tRNA(Leu) + H(+)</text>
        <dbReference type="Rhea" id="RHEA:50420"/>
        <dbReference type="Rhea" id="RHEA-COMP:9613"/>
        <dbReference type="Rhea" id="RHEA-COMP:9622"/>
        <dbReference type="Rhea" id="RHEA-COMP:12669"/>
        <dbReference type="Rhea" id="RHEA-COMP:12674"/>
        <dbReference type="ChEBI" id="CHEBI:15378"/>
        <dbReference type="ChEBI" id="CHEBI:64720"/>
        <dbReference type="ChEBI" id="CHEBI:78442"/>
        <dbReference type="ChEBI" id="CHEBI:78494"/>
        <dbReference type="ChEBI" id="CHEBI:133042"/>
        <dbReference type="EC" id="2.3.2.29"/>
    </reaction>
</comment>
<dbReference type="Pfam" id="PF04376">
    <property type="entry name" value="ATE_N"/>
    <property type="match status" value="1"/>
</dbReference>
<dbReference type="NCBIfam" id="NF002345">
    <property type="entry name" value="PRK01305.2-2"/>
    <property type="match status" value="1"/>
</dbReference>
<dbReference type="RefSeq" id="WP_205158393.1">
    <property type="nucleotide sequence ID" value="NZ_JAFEUM010000003.1"/>
</dbReference>
<dbReference type="InterPro" id="IPR007472">
    <property type="entry name" value="N-end_Aminoacyl_Trfase_C"/>
</dbReference>
<comment type="function">
    <text evidence="4">Functions in the N-end rule pathway of protein degradation where it conjugates Leu from its aminoacyl-tRNA to the N-termini of proteins containing an N-terminal aspartate or glutamate.</text>
</comment>
<comment type="catalytic activity">
    <reaction evidence="4">
        <text>N-terminal L-glutamyl-[protein] + L-leucyl-tRNA(Leu) = N-terminal L-leucyl-L-glutamyl-[protein] + tRNA(Leu) + H(+)</text>
        <dbReference type="Rhea" id="RHEA:50412"/>
        <dbReference type="Rhea" id="RHEA-COMP:9613"/>
        <dbReference type="Rhea" id="RHEA-COMP:9622"/>
        <dbReference type="Rhea" id="RHEA-COMP:12664"/>
        <dbReference type="Rhea" id="RHEA-COMP:12668"/>
        <dbReference type="ChEBI" id="CHEBI:15378"/>
        <dbReference type="ChEBI" id="CHEBI:64721"/>
        <dbReference type="ChEBI" id="CHEBI:78442"/>
        <dbReference type="ChEBI" id="CHEBI:78494"/>
        <dbReference type="ChEBI" id="CHEBI:133041"/>
        <dbReference type="EC" id="2.3.2.29"/>
    </reaction>
</comment>
<evidence type="ECO:0000313" key="8">
    <source>
        <dbReference type="Proteomes" id="UP000809621"/>
    </source>
</evidence>
<evidence type="ECO:0000256" key="1">
    <source>
        <dbReference type="ARBA" id="ARBA00022490"/>
    </source>
</evidence>
<comment type="caution">
    <text evidence="7">The sequence shown here is derived from an EMBL/GenBank/DDBJ whole genome shotgun (WGS) entry which is preliminary data.</text>
</comment>
<reference evidence="7 8" key="1">
    <citation type="submission" date="2021-02" db="EMBL/GenBank/DDBJ databases">
        <authorList>
            <person name="Park J.-S."/>
        </authorList>
    </citation>
    <scope>NUCLEOTIDE SEQUENCE [LARGE SCALE GENOMIC DNA]</scope>
    <source>
        <strain evidence="7 8">188UL20-2</strain>
    </source>
</reference>
<dbReference type="GO" id="GO:0004057">
    <property type="term" value="F:arginyl-tRNA--protein transferase activity"/>
    <property type="evidence" value="ECO:0007669"/>
    <property type="project" value="UniProtKB-EC"/>
</dbReference>
<organism evidence="7 8">
    <name type="scientific">Vibrio ulleungensis</name>
    <dbReference type="NCBI Taxonomy" id="2807619"/>
    <lineage>
        <taxon>Bacteria</taxon>
        <taxon>Pseudomonadati</taxon>
        <taxon>Pseudomonadota</taxon>
        <taxon>Gammaproteobacteria</taxon>
        <taxon>Vibrionales</taxon>
        <taxon>Vibrionaceae</taxon>
        <taxon>Vibrio</taxon>
    </lineage>
</organism>
<gene>
    <name evidence="4" type="primary">bpt</name>
    <name evidence="7" type="ORF">JQC93_10570</name>
</gene>
<evidence type="ECO:0000256" key="4">
    <source>
        <dbReference type="HAMAP-Rule" id="MF_00689"/>
    </source>
</evidence>
<dbReference type="EC" id="2.3.2.29" evidence="4"/>
<dbReference type="Pfam" id="PF04377">
    <property type="entry name" value="ATE_C"/>
    <property type="match status" value="1"/>
</dbReference>
<keyword evidence="8" id="KW-1185">Reference proteome</keyword>
<dbReference type="HAMAP" id="MF_00689">
    <property type="entry name" value="Bpt"/>
    <property type="match status" value="1"/>
</dbReference>
<comment type="subcellular location">
    <subcellularLocation>
        <location evidence="4">Cytoplasm</location>
    </subcellularLocation>
</comment>
<keyword evidence="3 4" id="KW-0012">Acyltransferase</keyword>
<dbReference type="InterPro" id="IPR007471">
    <property type="entry name" value="N-end_Aminoacyl_Trfase_N"/>
</dbReference>
<dbReference type="InterPro" id="IPR017138">
    <property type="entry name" value="Asp_Glu_LeuTrfase"/>
</dbReference>
<feature type="domain" description="N-end rule aminoacyl transferase C-terminal" evidence="6">
    <location>
        <begin position="106"/>
        <end position="225"/>
    </location>
</feature>
<dbReference type="Proteomes" id="UP000809621">
    <property type="component" value="Unassembled WGS sequence"/>
</dbReference>
<sequence>MTSELKQIQIGYTENHPCSYLENQLERIAIAMDDSMHNNAGYEVLLANGFRRSGKTIYMPHCDQCQECQAIRIPVKDFVPSRSQKRLLNKAKHLQLVVARKLDEQWFTLYERYIEAKHPTGSMYPANQRNFEQFIESHGISTRFLHIYDDKELIAVAVTDTLSKSASAFYTFYQPNYAISLGTLSVLLQIKYCNIKELDWLYLGYQIDACQAMNYKVKFNPHQRLVNRRWQG</sequence>
<dbReference type="PANTHER" id="PTHR21367:SF1">
    <property type="entry name" value="ARGINYL-TRNA--PROTEIN TRANSFERASE 1"/>
    <property type="match status" value="1"/>
</dbReference>
<name>A0ABS2HIK2_9VIBR</name>
<dbReference type="PANTHER" id="PTHR21367">
    <property type="entry name" value="ARGININE-TRNA-PROTEIN TRANSFERASE 1"/>
    <property type="match status" value="1"/>
</dbReference>
<evidence type="ECO:0000259" key="6">
    <source>
        <dbReference type="Pfam" id="PF04377"/>
    </source>
</evidence>
<keyword evidence="2 4" id="KW-0808">Transferase</keyword>
<protein>
    <recommendedName>
        <fullName evidence="4">Aspartate/glutamate leucyltransferase</fullName>
        <ecNumber evidence="4">2.3.2.29</ecNumber>
    </recommendedName>
</protein>
<comment type="similarity">
    <text evidence="4">Belongs to the R-transferase family. Bpt subfamily.</text>
</comment>
<evidence type="ECO:0000256" key="2">
    <source>
        <dbReference type="ARBA" id="ARBA00022679"/>
    </source>
</evidence>
<proteinExistence type="inferred from homology"/>
<dbReference type="NCBIfam" id="NF002342">
    <property type="entry name" value="PRK01305.1-3"/>
    <property type="match status" value="1"/>
</dbReference>
<dbReference type="PIRSF" id="PIRSF037208">
    <property type="entry name" value="ATE_pro_prd"/>
    <property type="match status" value="1"/>
</dbReference>
<dbReference type="NCBIfam" id="NF002346">
    <property type="entry name" value="PRK01305.2-3"/>
    <property type="match status" value="1"/>
</dbReference>
<keyword evidence="1 4" id="KW-0963">Cytoplasm</keyword>